<protein>
    <recommendedName>
        <fullName evidence="3">HipA-like C-terminal domain-containing protein</fullName>
    </recommendedName>
</protein>
<organism evidence="1 2">
    <name type="scientific">Blautia obeum</name>
    <dbReference type="NCBI Taxonomy" id="40520"/>
    <lineage>
        <taxon>Bacteria</taxon>
        <taxon>Bacillati</taxon>
        <taxon>Bacillota</taxon>
        <taxon>Clostridia</taxon>
        <taxon>Lachnospirales</taxon>
        <taxon>Lachnospiraceae</taxon>
        <taxon>Blautia</taxon>
    </lineage>
</organism>
<name>A0A174E1A4_9FIRM</name>
<gene>
    <name evidence="1" type="ORF">ERS852476_02450</name>
</gene>
<reference evidence="1 2" key="1">
    <citation type="submission" date="2015-09" db="EMBL/GenBank/DDBJ databases">
        <authorList>
            <consortium name="Pathogen Informatics"/>
        </authorList>
    </citation>
    <scope>NUCLEOTIDE SEQUENCE [LARGE SCALE GENOMIC DNA]</scope>
    <source>
        <strain evidence="1 2">2789STDY5834861</strain>
    </source>
</reference>
<evidence type="ECO:0000313" key="1">
    <source>
        <dbReference type="EMBL" id="CUO30239.1"/>
    </source>
</evidence>
<proteinExistence type="predicted"/>
<dbReference type="EMBL" id="CYZP01000022">
    <property type="protein sequence ID" value="CUO30239.1"/>
    <property type="molecule type" value="Genomic_DNA"/>
</dbReference>
<sequence>MEIRNFDAYSPLHKSGHTSKGDQLKWKIDDRWYKADYMGYEGLSEVLVSDLLQKSTCPFPFVEYESAVIEYNGKIFQGCSSLDFLKADQILIPLEKLYRRYTGESLAVKLSDFADVSERIQYLVTQVEEITKIDNFGAYLTAMLEIDAFFMNEDRHTNNIAVIYNEKTQKYELSPFFDQGLCMFADINQDYPIDQSLEYCLEKIETKPFSSDFDIQLDAAEELYGIQIGFQFTFKDIQIYLQKNSENYPREVIRRVEQLLRRQMRKYGYLIKK</sequence>
<evidence type="ECO:0000313" key="2">
    <source>
        <dbReference type="Proteomes" id="UP000095645"/>
    </source>
</evidence>
<dbReference type="AlphaFoldDB" id="A0A174E1A4"/>
<dbReference type="RefSeq" id="WP_055058337.1">
    <property type="nucleotide sequence ID" value="NZ_CYZP01000022.1"/>
</dbReference>
<dbReference type="Gene3D" id="1.10.1070.20">
    <property type="match status" value="1"/>
</dbReference>
<dbReference type="Proteomes" id="UP000095645">
    <property type="component" value="Unassembled WGS sequence"/>
</dbReference>
<evidence type="ECO:0008006" key="3">
    <source>
        <dbReference type="Google" id="ProtNLM"/>
    </source>
</evidence>
<accession>A0A174E1A4</accession>